<proteinExistence type="predicted"/>
<dbReference type="Proteomes" id="UP001521150">
    <property type="component" value="Unassembled WGS sequence"/>
</dbReference>
<name>A0ABS8ZM61_9PSEU</name>
<dbReference type="EMBL" id="JAJVCN010000003">
    <property type="protein sequence ID" value="MCE7008849.1"/>
    <property type="molecule type" value="Genomic_DNA"/>
</dbReference>
<sequence length="97" mass="10856">MEAAFEREVVGDKRAAAETAYALACRYRTEYSGSDRHPFSIAKEWAMRSIELLDELPADTVEQVASTRMSVGGVDLPELLHSGVVRERLADLLQSEW</sequence>
<accession>A0ABS8ZM61</accession>
<comment type="caution">
    <text evidence="1">The sequence shown here is derived from an EMBL/GenBank/DDBJ whole genome shotgun (WGS) entry which is preliminary data.</text>
</comment>
<evidence type="ECO:0000313" key="1">
    <source>
        <dbReference type="EMBL" id="MCE7008849.1"/>
    </source>
</evidence>
<gene>
    <name evidence="1" type="ORF">LWC34_39470</name>
</gene>
<keyword evidence="2" id="KW-1185">Reference proteome</keyword>
<evidence type="ECO:0000313" key="2">
    <source>
        <dbReference type="Proteomes" id="UP001521150"/>
    </source>
</evidence>
<reference evidence="1 2" key="1">
    <citation type="submission" date="2021-12" db="EMBL/GenBank/DDBJ databases">
        <title>Genome sequence of Kibdelosporangium philippinense ATCC 49844.</title>
        <authorList>
            <person name="Fedorov E.A."/>
            <person name="Omeragic M."/>
            <person name="Shalygina K.F."/>
            <person name="Maclea K.S."/>
        </authorList>
    </citation>
    <scope>NUCLEOTIDE SEQUENCE [LARGE SCALE GENOMIC DNA]</scope>
    <source>
        <strain evidence="1 2">ATCC 49844</strain>
    </source>
</reference>
<organism evidence="1 2">
    <name type="scientific">Kibdelosporangium philippinense</name>
    <dbReference type="NCBI Taxonomy" id="211113"/>
    <lineage>
        <taxon>Bacteria</taxon>
        <taxon>Bacillati</taxon>
        <taxon>Actinomycetota</taxon>
        <taxon>Actinomycetes</taxon>
        <taxon>Pseudonocardiales</taxon>
        <taxon>Pseudonocardiaceae</taxon>
        <taxon>Kibdelosporangium</taxon>
    </lineage>
</organism>
<dbReference type="RefSeq" id="WP_233730307.1">
    <property type="nucleotide sequence ID" value="NZ_JAJVCN010000003.1"/>
</dbReference>
<protein>
    <submittedName>
        <fullName evidence="1">Uncharacterized protein</fullName>
    </submittedName>
</protein>